<comment type="caution">
    <text evidence="2">The sequence shown here is derived from an EMBL/GenBank/DDBJ whole genome shotgun (WGS) entry which is preliminary data.</text>
</comment>
<dbReference type="GO" id="GO:0008476">
    <property type="term" value="F:protein-tyrosine sulfotransferase activity"/>
    <property type="evidence" value="ECO:0007669"/>
    <property type="project" value="InterPro"/>
</dbReference>
<reference evidence="3" key="1">
    <citation type="journal article" date="2013" name="Genome Announc.">
        <title>Draft Genome Sequence of the Dimorphic Prosthecate Bacterium Brevundimonas abyssalis TAR-001T.</title>
        <authorList>
            <person name="Tsubouchi T."/>
            <person name="Nishi S."/>
            <person name="Usui K."/>
            <person name="Shimane Y."/>
            <person name="Takaki Y."/>
            <person name="Maruyama T."/>
            <person name="Hatada Y."/>
        </authorList>
    </citation>
    <scope>NUCLEOTIDE SEQUENCE [LARGE SCALE GENOMIC DNA]</scope>
    <source>
        <strain evidence="3">TAR-001</strain>
    </source>
</reference>
<organism evidence="2 3">
    <name type="scientific">Brevundimonas abyssalis TAR-001</name>
    <dbReference type="NCBI Taxonomy" id="1391729"/>
    <lineage>
        <taxon>Bacteria</taxon>
        <taxon>Pseudomonadati</taxon>
        <taxon>Pseudomonadota</taxon>
        <taxon>Alphaproteobacteria</taxon>
        <taxon>Caulobacterales</taxon>
        <taxon>Caulobacteraceae</taxon>
        <taxon>Brevundimonas</taxon>
    </lineage>
</organism>
<keyword evidence="3" id="KW-1185">Reference proteome</keyword>
<evidence type="ECO:0000256" key="1">
    <source>
        <dbReference type="ARBA" id="ARBA00022679"/>
    </source>
</evidence>
<dbReference type="InterPro" id="IPR027417">
    <property type="entry name" value="P-loop_NTPase"/>
</dbReference>
<dbReference type="AlphaFoldDB" id="A0A8E0NE58"/>
<dbReference type="InterPro" id="IPR026634">
    <property type="entry name" value="TPST-like"/>
</dbReference>
<dbReference type="SUPFAM" id="SSF52540">
    <property type="entry name" value="P-loop containing nucleoside triphosphate hydrolases"/>
    <property type="match status" value="1"/>
</dbReference>
<name>A0A8E0NE58_9CAUL</name>
<evidence type="ECO:0000313" key="3">
    <source>
        <dbReference type="Proteomes" id="UP000016569"/>
    </source>
</evidence>
<dbReference type="EMBL" id="BATC01000110">
    <property type="protein sequence ID" value="GAD60680.1"/>
    <property type="molecule type" value="Genomic_DNA"/>
</dbReference>
<dbReference type="Proteomes" id="UP000016569">
    <property type="component" value="Unassembled WGS sequence"/>
</dbReference>
<dbReference type="Gene3D" id="3.40.50.300">
    <property type="entry name" value="P-loop containing nucleotide triphosphate hydrolases"/>
    <property type="match status" value="1"/>
</dbReference>
<proteinExistence type="predicted"/>
<protein>
    <submittedName>
        <fullName evidence="2">TPR domain/sulfotransferase domain protein</fullName>
    </submittedName>
</protein>
<keyword evidence="1 2" id="KW-0808">Transferase</keyword>
<sequence length="306" mass="34189">MARADLGFALGRMLDEAGAYDEAFATYAQANRDSRLIPGPPGARYDRAAQETVVDQLIAAFPDAGDGEGGEDAPLFICGMFRSGSTLTEQILAAHSRVTPGGELELLPALVRRDLQPWPDSLKTLDEGRIASLRAAYLDGFRTRLPGADVITDKRPDNFLHLGLIKTLFPQARIIHTRRDPLDNCLSCWFLHLSHAMPWALDLEDTAHWLIQQERLMDHWKSLWPDDIHTLDYDALVADPEEKVRGLLDFCGLAWEDGCLSFHALDNAVRTASVWQVREPLYRRASGRWRNYAPHLGPLKAALGRA</sequence>
<dbReference type="PANTHER" id="PTHR12788">
    <property type="entry name" value="PROTEIN-TYROSINE SULFOTRANSFERASE 2"/>
    <property type="match status" value="1"/>
</dbReference>
<dbReference type="PANTHER" id="PTHR12788:SF10">
    <property type="entry name" value="PROTEIN-TYROSINE SULFOTRANSFERASE"/>
    <property type="match status" value="1"/>
</dbReference>
<evidence type="ECO:0000313" key="2">
    <source>
        <dbReference type="EMBL" id="GAD60680.1"/>
    </source>
</evidence>
<accession>A0A8E0NE58</accession>
<gene>
    <name evidence="2" type="ORF">MBEBAB_2930</name>
</gene>
<dbReference type="Pfam" id="PF13469">
    <property type="entry name" value="Sulfotransfer_3"/>
    <property type="match status" value="1"/>
</dbReference>